<dbReference type="AlphaFoldDB" id="A0A7T8JY88"/>
<reference evidence="3" key="1">
    <citation type="submission" date="2021-01" db="EMBL/GenBank/DDBJ databases">
        <title>Caligus Genome Assembly.</title>
        <authorList>
            <person name="Gallardo-Escarate C."/>
        </authorList>
    </citation>
    <scope>NUCLEOTIDE SEQUENCE [LARGE SCALE GENOMIC DNA]</scope>
</reference>
<keyword evidence="3" id="KW-1185">Reference proteome</keyword>
<protein>
    <submittedName>
        <fullName evidence="2">Uncharacterized protein</fullName>
    </submittedName>
</protein>
<feature type="compositionally biased region" description="Basic and acidic residues" evidence="1">
    <location>
        <begin position="43"/>
        <end position="69"/>
    </location>
</feature>
<accession>A0A7T8JY88</accession>
<evidence type="ECO:0000313" key="3">
    <source>
        <dbReference type="Proteomes" id="UP000595437"/>
    </source>
</evidence>
<evidence type="ECO:0000313" key="2">
    <source>
        <dbReference type="EMBL" id="QQP38874.1"/>
    </source>
</evidence>
<organism evidence="2 3">
    <name type="scientific">Caligus rogercresseyi</name>
    <name type="common">Sea louse</name>
    <dbReference type="NCBI Taxonomy" id="217165"/>
    <lineage>
        <taxon>Eukaryota</taxon>
        <taxon>Metazoa</taxon>
        <taxon>Ecdysozoa</taxon>
        <taxon>Arthropoda</taxon>
        <taxon>Crustacea</taxon>
        <taxon>Multicrustacea</taxon>
        <taxon>Hexanauplia</taxon>
        <taxon>Copepoda</taxon>
        <taxon>Siphonostomatoida</taxon>
        <taxon>Caligidae</taxon>
        <taxon>Caligus</taxon>
    </lineage>
</organism>
<evidence type="ECO:0000256" key="1">
    <source>
        <dbReference type="SAM" id="MobiDB-lite"/>
    </source>
</evidence>
<feature type="region of interest" description="Disordered" evidence="1">
    <location>
        <begin position="32"/>
        <end position="69"/>
    </location>
</feature>
<name>A0A7T8JY88_CALRO</name>
<gene>
    <name evidence="2" type="ORF">FKW44_019573</name>
</gene>
<sequence length="69" mass="7801">MPYILPASEQTRPGIEKPYKAINFTLNIASAGQSSLSQRHRKSTDVSRKAEENMRKTCRKDPNHEETVG</sequence>
<dbReference type="EMBL" id="CP045903">
    <property type="protein sequence ID" value="QQP38874.1"/>
    <property type="molecule type" value="Genomic_DNA"/>
</dbReference>
<dbReference type="Proteomes" id="UP000595437">
    <property type="component" value="Chromosome 14"/>
</dbReference>
<proteinExistence type="predicted"/>